<sequence length="197" mass="22803">MFSTRLRSSLKARTHLVTVLYDSIIWIRILRNLLSFYDRELKIFSYPKKLGQRLMIISTSCWLINADLRERLNNDDDMGLRESKFHNHTEQPSHLFVSVRVPIIDFLLLPSISGSHLLYPQPEDLVIGTYNTWKLPSYSLEKLQRKPKQTIMVTNLMTAKLVAPGEDDNDCKFGDDNGGKFIDDGNEFGENDNYDDC</sequence>
<evidence type="ECO:0000313" key="2">
    <source>
        <dbReference type="Proteomes" id="UP001148838"/>
    </source>
</evidence>
<reference evidence="1 2" key="1">
    <citation type="journal article" date="2022" name="Allergy">
        <title>Genome assembly and annotation of Periplaneta americana reveal a comprehensive cockroach allergen profile.</title>
        <authorList>
            <person name="Wang L."/>
            <person name="Xiong Q."/>
            <person name="Saelim N."/>
            <person name="Wang L."/>
            <person name="Nong W."/>
            <person name="Wan A.T."/>
            <person name="Shi M."/>
            <person name="Liu X."/>
            <person name="Cao Q."/>
            <person name="Hui J.H.L."/>
            <person name="Sookrung N."/>
            <person name="Leung T.F."/>
            <person name="Tungtrongchitr A."/>
            <person name="Tsui S.K.W."/>
        </authorList>
    </citation>
    <scope>NUCLEOTIDE SEQUENCE [LARGE SCALE GENOMIC DNA]</scope>
    <source>
        <strain evidence="1">PWHHKU_190912</strain>
    </source>
</reference>
<name>A0ABQ8TXM8_PERAM</name>
<accession>A0ABQ8TXM8</accession>
<evidence type="ECO:0000313" key="1">
    <source>
        <dbReference type="EMBL" id="KAJ4451469.1"/>
    </source>
</evidence>
<dbReference type="Proteomes" id="UP001148838">
    <property type="component" value="Unassembled WGS sequence"/>
</dbReference>
<protein>
    <submittedName>
        <fullName evidence="1">Uncharacterized protein</fullName>
    </submittedName>
</protein>
<proteinExistence type="predicted"/>
<dbReference type="EMBL" id="JAJSOF020000001">
    <property type="protein sequence ID" value="KAJ4451469.1"/>
    <property type="molecule type" value="Genomic_DNA"/>
</dbReference>
<comment type="caution">
    <text evidence="1">The sequence shown here is derived from an EMBL/GenBank/DDBJ whole genome shotgun (WGS) entry which is preliminary data.</text>
</comment>
<gene>
    <name evidence="1" type="ORF">ANN_02931</name>
</gene>
<organism evidence="1 2">
    <name type="scientific">Periplaneta americana</name>
    <name type="common">American cockroach</name>
    <name type="synonym">Blatta americana</name>
    <dbReference type="NCBI Taxonomy" id="6978"/>
    <lineage>
        <taxon>Eukaryota</taxon>
        <taxon>Metazoa</taxon>
        <taxon>Ecdysozoa</taxon>
        <taxon>Arthropoda</taxon>
        <taxon>Hexapoda</taxon>
        <taxon>Insecta</taxon>
        <taxon>Pterygota</taxon>
        <taxon>Neoptera</taxon>
        <taxon>Polyneoptera</taxon>
        <taxon>Dictyoptera</taxon>
        <taxon>Blattodea</taxon>
        <taxon>Blattoidea</taxon>
        <taxon>Blattidae</taxon>
        <taxon>Blattinae</taxon>
        <taxon>Periplaneta</taxon>
    </lineage>
</organism>
<keyword evidence="2" id="KW-1185">Reference proteome</keyword>